<keyword evidence="9 15" id="KW-0418">Kinase</keyword>
<evidence type="ECO:0000256" key="15">
    <source>
        <dbReference type="PIRNR" id="PIRNR004491"/>
    </source>
</evidence>
<evidence type="ECO:0000256" key="6">
    <source>
        <dbReference type="ARBA" id="ARBA00022679"/>
    </source>
</evidence>
<evidence type="ECO:0000256" key="9">
    <source>
        <dbReference type="ARBA" id="ARBA00022777"/>
    </source>
</evidence>
<comment type="pathway">
    <text evidence="2 15">Cofactor biosynthesis; FAD biosynthesis; FAD from FMN: step 1/1.</text>
</comment>
<evidence type="ECO:0000259" key="16">
    <source>
        <dbReference type="SMART" id="SM00904"/>
    </source>
</evidence>
<evidence type="ECO:0000256" key="11">
    <source>
        <dbReference type="ARBA" id="ARBA00022840"/>
    </source>
</evidence>
<dbReference type="InterPro" id="IPR002606">
    <property type="entry name" value="Riboflavin_kinase_bac"/>
</dbReference>
<dbReference type="SMART" id="SM00904">
    <property type="entry name" value="Flavokinase"/>
    <property type="match status" value="1"/>
</dbReference>
<comment type="pathway">
    <text evidence="3 15">Cofactor biosynthesis; FMN biosynthesis; FMN from riboflavin (ATP route): step 1/1.</text>
</comment>
<reference evidence="17 18" key="1">
    <citation type="submission" date="2020-08" db="EMBL/GenBank/DDBJ databases">
        <title>Description of novel Flavobacterium F-408 isolate.</title>
        <authorList>
            <person name="Saticioglu I.B."/>
            <person name="Duman M."/>
            <person name="Altun S."/>
        </authorList>
    </citation>
    <scope>NUCLEOTIDE SEQUENCE [LARGE SCALE GENOMIC DNA]</scope>
    <source>
        <strain evidence="17 18">F-408</strain>
    </source>
</reference>
<evidence type="ECO:0000256" key="14">
    <source>
        <dbReference type="ARBA" id="ARBA00049494"/>
    </source>
</evidence>
<keyword evidence="5 15" id="KW-0288">FMN</keyword>
<dbReference type="PANTHER" id="PTHR22749:SF6">
    <property type="entry name" value="RIBOFLAVIN KINASE"/>
    <property type="match status" value="1"/>
</dbReference>
<dbReference type="Pfam" id="PF01687">
    <property type="entry name" value="Flavokinase"/>
    <property type="match status" value="1"/>
</dbReference>
<dbReference type="SUPFAM" id="SSF52374">
    <property type="entry name" value="Nucleotidylyl transferase"/>
    <property type="match status" value="1"/>
</dbReference>
<dbReference type="InterPro" id="IPR023468">
    <property type="entry name" value="Riboflavin_kinase"/>
</dbReference>
<keyword evidence="18" id="KW-1185">Reference proteome</keyword>
<dbReference type="GO" id="GO:0003919">
    <property type="term" value="F:FMN adenylyltransferase activity"/>
    <property type="evidence" value="ECO:0007669"/>
    <property type="project" value="UniProtKB-EC"/>
</dbReference>
<dbReference type="GO" id="GO:0008531">
    <property type="term" value="F:riboflavin kinase activity"/>
    <property type="evidence" value="ECO:0007669"/>
    <property type="project" value="UniProtKB-EC"/>
</dbReference>
<evidence type="ECO:0000256" key="7">
    <source>
        <dbReference type="ARBA" id="ARBA00022695"/>
    </source>
</evidence>
<dbReference type="NCBIfam" id="NF004162">
    <property type="entry name" value="PRK05627.1-5"/>
    <property type="match status" value="1"/>
</dbReference>
<evidence type="ECO:0000256" key="10">
    <source>
        <dbReference type="ARBA" id="ARBA00022827"/>
    </source>
</evidence>
<proteinExistence type="inferred from homology"/>
<protein>
    <recommendedName>
        <fullName evidence="15">Riboflavin biosynthesis protein</fullName>
    </recommendedName>
    <domain>
        <recommendedName>
            <fullName evidence="15">Riboflavin kinase</fullName>
            <ecNumber evidence="15">2.7.1.26</ecNumber>
        </recommendedName>
        <alternativeName>
            <fullName evidence="15">Flavokinase</fullName>
        </alternativeName>
    </domain>
    <domain>
        <recommendedName>
            <fullName evidence="15">FMN adenylyltransferase</fullName>
            <ecNumber evidence="15">2.7.7.2</ecNumber>
        </recommendedName>
        <alternativeName>
            <fullName evidence="15">FAD pyrophosphorylase</fullName>
        </alternativeName>
        <alternativeName>
            <fullName evidence="15">FAD synthase</fullName>
        </alternativeName>
    </domain>
</protein>
<dbReference type="InterPro" id="IPR014729">
    <property type="entry name" value="Rossmann-like_a/b/a_fold"/>
</dbReference>
<dbReference type="EMBL" id="JACRUN010000008">
    <property type="protein sequence ID" value="MBC5835843.1"/>
    <property type="molecule type" value="Genomic_DNA"/>
</dbReference>
<organism evidence="17 18">
    <name type="scientific">Flavobacterium bernardetii</name>
    <dbReference type="NCBI Taxonomy" id="2813823"/>
    <lineage>
        <taxon>Bacteria</taxon>
        <taxon>Pseudomonadati</taxon>
        <taxon>Bacteroidota</taxon>
        <taxon>Flavobacteriia</taxon>
        <taxon>Flavobacteriales</taxon>
        <taxon>Flavobacteriaceae</taxon>
        <taxon>Flavobacterium</taxon>
    </lineage>
</organism>
<dbReference type="EC" id="2.7.7.2" evidence="15"/>
<sequence>MKVFNSITDFTATKKTIVTLGTFDGVHIGHNAILDKICKVANSESLESVILTFFPHPRLIVSNNYDIKLLNTIEEKSALLEKKGIQNFIIHPFDKTFSELSPREFVTQVLVEKLNIQKIIIGHDHKFGKDRAADFNDLINFGKEFGFEVEEISAQQINEVSVSSTKIRNSLLDGNVALANEYLGYSYVLTGIVVKGNQLGRTIGFPTANIEIPEDYKLIPKNGVYIVTANVNNDSSDSEQAKQTVFGMMNIGVKPTLGENKLSIEVHLLNFDKDIYNQKIQVNVLESLRDEQKFESFDALKTQIESDKQNTIHYFENLK</sequence>
<comment type="catalytic activity">
    <reaction evidence="14 15">
        <text>FMN + ATP + H(+) = FAD + diphosphate</text>
        <dbReference type="Rhea" id="RHEA:17237"/>
        <dbReference type="ChEBI" id="CHEBI:15378"/>
        <dbReference type="ChEBI" id="CHEBI:30616"/>
        <dbReference type="ChEBI" id="CHEBI:33019"/>
        <dbReference type="ChEBI" id="CHEBI:57692"/>
        <dbReference type="ChEBI" id="CHEBI:58210"/>
        <dbReference type="EC" id="2.7.7.2"/>
    </reaction>
</comment>
<comment type="function">
    <text evidence="1">Catalyzes the phosphorylation of riboflavin to FMN followed by the adenylation of FMN to FAD.</text>
</comment>
<dbReference type="EC" id="2.7.1.26" evidence="15"/>
<dbReference type="Proteomes" id="UP000605990">
    <property type="component" value="Unassembled WGS sequence"/>
</dbReference>
<keyword evidence="7 15" id="KW-0548">Nucleotidyltransferase</keyword>
<evidence type="ECO:0000256" key="2">
    <source>
        <dbReference type="ARBA" id="ARBA00004726"/>
    </source>
</evidence>
<keyword evidence="10 15" id="KW-0274">FAD</keyword>
<dbReference type="CDD" id="cd02064">
    <property type="entry name" value="FAD_synthetase_N"/>
    <property type="match status" value="1"/>
</dbReference>
<keyword evidence="11 15" id="KW-0067">ATP-binding</keyword>
<name>A0ABR7J1F1_9FLAO</name>
<keyword evidence="8 15" id="KW-0547">Nucleotide-binding</keyword>
<comment type="caution">
    <text evidence="17">The sequence shown here is derived from an EMBL/GenBank/DDBJ whole genome shotgun (WGS) entry which is preliminary data.</text>
</comment>
<dbReference type="InterPro" id="IPR023465">
    <property type="entry name" value="Riboflavin_kinase_dom_sf"/>
</dbReference>
<evidence type="ECO:0000256" key="5">
    <source>
        <dbReference type="ARBA" id="ARBA00022643"/>
    </source>
</evidence>
<keyword evidence="6 15" id="KW-0808">Transferase</keyword>
<dbReference type="SUPFAM" id="SSF82114">
    <property type="entry name" value="Riboflavin kinase-like"/>
    <property type="match status" value="1"/>
</dbReference>
<comment type="similarity">
    <text evidence="15">Belongs to the ribF family.</text>
</comment>
<dbReference type="NCBIfam" id="NF004160">
    <property type="entry name" value="PRK05627.1-3"/>
    <property type="match status" value="1"/>
</dbReference>
<dbReference type="PIRSF" id="PIRSF004491">
    <property type="entry name" value="FAD_Synth"/>
    <property type="match status" value="1"/>
</dbReference>
<dbReference type="Pfam" id="PF06574">
    <property type="entry name" value="FAD_syn"/>
    <property type="match status" value="1"/>
</dbReference>
<dbReference type="InterPro" id="IPR015864">
    <property type="entry name" value="FAD_synthase"/>
</dbReference>
<evidence type="ECO:0000256" key="1">
    <source>
        <dbReference type="ARBA" id="ARBA00002121"/>
    </source>
</evidence>
<dbReference type="PANTHER" id="PTHR22749">
    <property type="entry name" value="RIBOFLAVIN KINASE/FMN ADENYLYLTRANSFERASE"/>
    <property type="match status" value="1"/>
</dbReference>
<gene>
    <name evidence="17" type="ORF">H8R27_13185</name>
</gene>
<dbReference type="Gene3D" id="3.40.50.620">
    <property type="entry name" value="HUPs"/>
    <property type="match status" value="1"/>
</dbReference>
<dbReference type="NCBIfam" id="TIGR00083">
    <property type="entry name" value="ribF"/>
    <property type="match status" value="1"/>
</dbReference>
<evidence type="ECO:0000256" key="4">
    <source>
        <dbReference type="ARBA" id="ARBA00022630"/>
    </source>
</evidence>
<keyword evidence="4 15" id="KW-0285">Flavoprotein</keyword>
<evidence type="ECO:0000256" key="12">
    <source>
        <dbReference type="ARBA" id="ARBA00023268"/>
    </source>
</evidence>
<accession>A0ABR7J1F1</accession>
<evidence type="ECO:0000256" key="3">
    <source>
        <dbReference type="ARBA" id="ARBA00005201"/>
    </source>
</evidence>
<keyword evidence="12" id="KW-0511">Multifunctional enzyme</keyword>
<evidence type="ECO:0000256" key="8">
    <source>
        <dbReference type="ARBA" id="ARBA00022741"/>
    </source>
</evidence>
<feature type="domain" description="Riboflavin kinase" evidence="16">
    <location>
        <begin position="182"/>
        <end position="316"/>
    </location>
</feature>
<comment type="catalytic activity">
    <reaction evidence="13 15">
        <text>riboflavin + ATP = FMN + ADP + H(+)</text>
        <dbReference type="Rhea" id="RHEA:14357"/>
        <dbReference type="ChEBI" id="CHEBI:15378"/>
        <dbReference type="ChEBI" id="CHEBI:30616"/>
        <dbReference type="ChEBI" id="CHEBI:57986"/>
        <dbReference type="ChEBI" id="CHEBI:58210"/>
        <dbReference type="ChEBI" id="CHEBI:456216"/>
        <dbReference type="EC" id="2.7.1.26"/>
    </reaction>
</comment>
<evidence type="ECO:0000313" key="17">
    <source>
        <dbReference type="EMBL" id="MBC5835843.1"/>
    </source>
</evidence>
<evidence type="ECO:0000256" key="13">
    <source>
        <dbReference type="ARBA" id="ARBA00047880"/>
    </source>
</evidence>
<evidence type="ECO:0000313" key="18">
    <source>
        <dbReference type="Proteomes" id="UP000605990"/>
    </source>
</evidence>
<dbReference type="InterPro" id="IPR015865">
    <property type="entry name" value="Riboflavin_kinase_bac/euk"/>
</dbReference>
<dbReference type="Gene3D" id="2.40.30.30">
    <property type="entry name" value="Riboflavin kinase-like"/>
    <property type="match status" value="1"/>
</dbReference>